<evidence type="ECO:0000313" key="3">
    <source>
        <dbReference type="Proteomes" id="UP001079657"/>
    </source>
</evidence>
<accession>A0ABT4CPG1</accession>
<dbReference type="Pfam" id="PF07963">
    <property type="entry name" value="N_methyl"/>
    <property type="match status" value="1"/>
</dbReference>
<reference evidence="2" key="1">
    <citation type="submission" date="2022-12" db="EMBL/GenBank/DDBJ databases">
        <authorList>
            <person name="Wang J."/>
        </authorList>
    </citation>
    <scope>NUCLEOTIDE SEQUENCE</scope>
    <source>
        <strain evidence="2">HY-42-06</strain>
    </source>
</reference>
<keyword evidence="1" id="KW-0812">Transmembrane</keyword>
<dbReference type="RefSeq" id="WP_268049078.1">
    <property type="nucleotide sequence ID" value="NZ_JAPQES010000002.1"/>
</dbReference>
<feature type="transmembrane region" description="Helical" evidence="1">
    <location>
        <begin position="12"/>
        <end position="34"/>
    </location>
</feature>
<keyword evidence="1" id="KW-0472">Membrane</keyword>
<dbReference type="Proteomes" id="UP001079657">
    <property type="component" value="Unassembled WGS sequence"/>
</dbReference>
<dbReference type="NCBIfam" id="TIGR02532">
    <property type="entry name" value="IV_pilin_GFxxxE"/>
    <property type="match status" value="1"/>
</dbReference>
<comment type="caution">
    <text evidence="2">The sequence shown here is derived from an EMBL/GenBank/DDBJ whole genome shotgun (WGS) entry which is preliminary data.</text>
</comment>
<evidence type="ECO:0000256" key="1">
    <source>
        <dbReference type="SAM" id="Phobius"/>
    </source>
</evidence>
<dbReference type="EMBL" id="JAPQES010000002">
    <property type="protein sequence ID" value="MCY6370333.1"/>
    <property type="molecule type" value="Genomic_DNA"/>
</dbReference>
<organism evidence="2 3">
    <name type="scientific">Clostridium ganghwense</name>
    <dbReference type="NCBI Taxonomy" id="312089"/>
    <lineage>
        <taxon>Bacteria</taxon>
        <taxon>Bacillati</taxon>
        <taxon>Bacillota</taxon>
        <taxon>Clostridia</taxon>
        <taxon>Eubacteriales</taxon>
        <taxon>Clostridiaceae</taxon>
        <taxon>Clostridium</taxon>
    </lineage>
</organism>
<keyword evidence="1" id="KW-1133">Transmembrane helix</keyword>
<keyword evidence="3" id="KW-1185">Reference proteome</keyword>
<sequence>MNKKKGTTLIEVVIVLSIISILSGISITNCYGIYNSTLNSFNVDICNNSILHIINDSKQYCKGKNKTGYLVFDSRSITFHCGLTVKSYEMPKEFKLESINTSSGKQLIYIDNLGNTSDACTITYKDRKGKNHFITLRVGTNYVQIK</sequence>
<proteinExistence type="predicted"/>
<dbReference type="InterPro" id="IPR012902">
    <property type="entry name" value="N_methyl_site"/>
</dbReference>
<protein>
    <submittedName>
        <fullName evidence="2">Prepilin-type N-terminal cleavage/methylation domain-containing protein</fullName>
    </submittedName>
</protein>
<name>A0ABT4CPG1_9CLOT</name>
<evidence type="ECO:0000313" key="2">
    <source>
        <dbReference type="EMBL" id="MCY6370333.1"/>
    </source>
</evidence>
<gene>
    <name evidence="2" type="ORF">OXH55_06770</name>
</gene>